<keyword evidence="4" id="KW-0472">Membrane</keyword>
<keyword evidence="8" id="KW-1185">Reference proteome</keyword>
<dbReference type="PANTHER" id="PTHR12815">
    <property type="entry name" value="SORTING AND ASSEMBLY MACHINERY SAMM50 PROTEIN FAMILY MEMBER"/>
    <property type="match status" value="1"/>
</dbReference>
<organism evidence="7 8">
    <name type="scientific">Autumnicola musiva</name>
    <dbReference type="NCBI Taxonomy" id="3075589"/>
    <lineage>
        <taxon>Bacteria</taxon>
        <taxon>Pseudomonadati</taxon>
        <taxon>Bacteroidota</taxon>
        <taxon>Flavobacteriia</taxon>
        <taxon>Flavobacteriales</taxon>
        <taxon>Flavobacteriaceae</taxon>
        <taxon>Autumnicola</taxon>
    </lineage>
</organism>
<accession>A0ABU3D5Z7</accession>
<dbReference type="InterPro" id="IPR039910">
    <property type="entry name" value="D15-like"/>
</dbReference>
<feature type="domain" description="Bacterial surface antigen (D15)" evidence="6">
    <location>
        <begin position="547"/>
        <end position="746"/>
    </location>
</feature>
<name>A0ABU3D5Z7_9FLAO</name>
<dbReference type="EMBL" id="JAVRHK010000006">
    <property type="protein sequence ID" value="MDT0676961.1"/>
    <property type="molecule type" value="Genomic_DNA"/>
</dbReference>
<evidence type="ECO:0000256" key="1">
    <source>
        <dbReference type="ARBA" id="ARBA00004370"/>
    </source>
</evidence>
<evidence type="ECO:0000313" key="7">
    <source>
        <dbReference type="EMBL" id="MDT0676961.1"/>
    </source>
</evidence>
<dbReference type="InterPro" id="IPR000184">
    <property type="entry name" value="Bac_surfAg_D15"/>
</dbReference>
<evidence type="ECO:0000259" key="6">
    <source>
        <dbReference type="Pfam" id="PF01103"/>
    </source>
</evidence>
<evidence type="ECO:0000256" key="4">
    <source>
        <dbReference type="ARBA" id="ARBA00023136"/>
    </source>
</evidence>
<gene>
    <name evidence="7" type="ORF">RM539_10250</name>
</gene>
<evidence type="ECO:0000256" key="2">
    <source>
        <dbReference type="ARBA" id="ARBA00022692"/>
    </source>
</evidence>
<keyword evidence="5" id="KW-0998">Cell outer membrane</keyword>
<comment type="caution">
    <text evidence="7">The sequence shown here is derived from an EMBL/GenBank/DDBJ whole genome shotgun (WGS) entry which is preliminary data.</text>
</comment>
<dbReference type="PANTHER" id="PTHR12815:SF47">
    <property type="entry name" value="TRANSLOCATION AND ASSEMBLY MODULE SUBUNIT TAMA"/>
    <property type="match status" value="1"/>
</dbReference>
<evidence type="ECO:0000256" key="3">
    <source>
        <dbReference type="ARBA" id="ARBA00022729"/>
    </source>
</evidence>
<dbReference type="RefSeq" id="WP_311503305.1">
    <property type="nucleotide sequence ID" value="NZ_JAVRHK010000006.1"/>
</dbReference>
<dbReference type="Proteomes" id="UP001262582">
    <property type="component" value="Unassembled WGS sequence"/>
</dbReference>
<proteinExistence type="predicted"/>
<dbReference type="Pfam" id="PF01103">
    <property type="entry name" value="Omp85"/>
    <property type="match status" value="1"/>
</dbReference>
<dbReference type="Gene3D" id="2.40.160.50">
    <property type="entry name" value="membrane protein fhac: a member of the omp85/tpsb transporter family"/>
    <property type="match status" value="1"/>
</dbReference>
<sequence>MEKFIPEGKILYTGAEIEMDTTSQIDDLPEIRNELQEVLVPTPNSEFLGMRPGLYFHYKAQREKPGFINKFLNKKIGEEPVYLSDVETVNTQDLILNRLENRGFFYSSVGNQINEDEEAKEASILYRAQLSQPYLLENYRLDNDSLLIYRKIKDYLPDSPIETRMRFDLPVMKLERERIDTHLKNEGFYNFNSGFLIFEADTNQYEKKKFDLFLKLKKDVPPKAVIPYRIAEVNVYPNYSVGSDSLQLDTLHFDNKNYIRGEEFFKPKRLDPFILINEGDYYNPKISGNTSRRLGSIGAYKFVNIRYDETDSTATDSLGLLEANIYLSPLNKRSIRTELQAVTKSNNFAGPTIAVTYSNRNLFNGGEILNITGSVGYETQIAGGDNAGLSTLQLGLSTDLIFPRLLFPISIDENWFDYSIPKTKIGLSFDYMNRTNLFTLGSALASFGYLWDANRYITHELTPISIAYTKLSNVSTEFDDILTENPFLQSSFEQQFISGLTYSFTYNGMVDAGKTHQFFLNNTWDIAGNSISLLTGSGGEEPQEFLGQEYAQYAKADIDFRYHFNFGKEQKIATRLFAGYGYAYGNSEVIPFIKQYYSGGPYSVRAFRTRSLGPGSYQAQGDNISFFDRTGNLRLEGNIEYRFPIFQFLKGAAFADAGNIWNTQAASLEEGEEESEFQNDYLEGGQFESDFMKELGIGVGVGLRIDIQSFVIRFDLAAPLHNPALPEGERWTYDFGSPVFNFAIGYPF</sequence>
<protein>
    <submittedName>
        <fullName evidence="7">BamA/TamA family outer membrane protein</fullName>
    </submittedName>
</protein>
<comment type="subcellular location">
    <subcellularLocation>
        <location evidence="1">Membrane</location>
    </subcellularLocation>
</comment>
<keyword evidence="3" id="KW-0732">Signal</keyword>
<keyword evidence="2" id="KW-0812">Transmembrane</keyword>
<reference evidence="7 8" key="1">
    <citation type="submission" date="2023-09" db="EMBL/GenBank/DDBJ databases">
        <authorList>
            <person name="Rey-Velasco X."/>
        </authorList>
    </citation>
    <scope>NUCLEOTIDE SEQUENCE [LARGE SCALE GENOMIC DNA]</scope>
    <source>
        <strain evidence="7 8">F117</strain>
    </source>
</reference>
<evidence type="ECO:0000256" key="5">
    <source>
        <dbReference type="ARBA" id="ARBA00023237"/>
    </source>
</evidence>
<evidence type="ECO:0000313" key="8">
    <source>
        <dbReference type="Proteomes" id="UP001262582"/>
    </source>
</evidence>